<sequence>MMPPRRLRGDTGPILRSVLQLRRAKMERRRIQRAKKHKYIPRASDREPSIPTGRTSPKFLRNNRTPSGSDSIHTSPRESSMLINTLSQSHVVMSQLLTRTLE</sequence>
<evidence type="ECO:0000313" key="2">
    <source>
        <dbReference type="EMBL" id="KAE8389574.1"/>
    </source>
</evidence>
<gene>
    <name evidence="2" type="ORF">BDV23DRAFT_157010</name>
</gene>
<feature type="region of interest" description="Disordered" evidence="1">
    <location>
        <begin position="29"/>
        <end position="80"/>
    </location>
</feature>
<feature type="compositionally biased region" description="Basic residues" evidence="1">
    <location>
        <begin position="29"/>
        <end position="40"/>
    </location>
</feature>
<feature type="compositionally biased region" description="Polar residues" evidence="1">
    <location>
        <begin position="62"/>
        <end position="80"/>
    </location>
</feature>
<dbReference type="AlphaFoldDB" id="A0A5N7C622"/>
<evidence type="ECO:0000256" key="1">
    <source>
        <dbReference type="SAM" id="MobiDB-lite"/>
    </source>
</evidence>
<proteinExistence type="predicted"/>
<dbReference type="Proteomes" id="UP000326877">
    <property type="component" value="Unassembled WGS sequence"/>
</dbReference>
<dbReference type="EMBL" id="ML735264">
    <property type="protein sequence ID" value="KAE8389574.1"/>
    <property type="molecule type" value="Genomic_DNA"/>
</dbReference>
<reference evidence="2" key="1">
    <citation type="submission" date="2019-04" db="EMBL/GenBank/DDBJ databases">
        <title>Friends and foes A comparative genomics studyof 23 Aspergillus species from section Flavi.</title>
        <authorList>
            <consortium name="DOE Joint Genome Institute"/>
            <person name="Kjaerbolling I."/>
            <person name="Vesth T."/>
            <person name="Frisvad J.C."/>
            <person name="Nybo J.L."/>
            <person name="Theobald S."/>
            <person name="Kildgaard S."/>
            <person name="Isbrandt T."/>
            <person name="Kuo A."/>
            <person name="Sato A."/>
            <person name="Lyhne E.K."/>
            <person name="Kogle M.E."/>
            <person name="Wiebenga A."/>
            <person name="Kun R.S."/>
            <person name="Lubbers R.J."/>
            <person name="Makela M.R."/>
            <person name="Barry K."/>
            <person name="Chovatia M."/>
            <person name="Clum A."/>
            <person name="Daum C."/>
            <person name="Haridas S."/>
            <person name="He G."/>
            <person name="LaButti K."/>
            <person name="Lipzen A."/>
            <person name="Mondo S."/>
            <person name="Riley R."/>
            <person name="Salamov A."/>
            <person name="Simmons B.A."/>
            <person name="Magnuson J.K."/>
            <person name="Henrissat B."/>
            <person name="Mortensen U.H."/>
            <person name="Larsen T.O."/>
            <person name="Devries R.P."/>
            <person name="Grigoriev I.V."/>
            <person name="Machida M."/>
            <person name="Baker S.E."/>
            <person name="Andersen M.R."/>
        </authorList>
    </citation>
    <scope>NUCLEOTIDE SEQUENCE [LARGE SCALE GENOMIC DNA]</scope>
    <source>
        <strain evidence="2">IBT 14317</strain>
    </source>
</reference>
<accession>A0A5N7C622</accession>
<name>A0A5N7C622_PETAA</name>
<organism evidence="2">
    <name type="scientific">Petromyces alliaceus</name>
    <name type="common">Aspergillus alliaceus</name>
    <dbReference type="NCBI Taxonomy" id="209559"/>
    <lineage>
        <taxon>Eukaryota</taxon>
        <taxon>Fungi</taxon>
        <taxon>Dikarya</taxon>
        <taxon>Ascomycota</taxon>
        <taxon>Pezizomycotina</taxon>
        <taxon>Eurotiomycetes</taxon>
        <taxon>Eurotiomycetidae</taxon>
        <taxon>Eurotiales</taxon>
        <taxon>Aspergillaceae</taxon>
        <taxon>Aspergillus</taxon>
        <taxon>Aspergillus subgen. Circumdati</taxon>
    </lineage>
</organism>
<protein>
    <submittedName>
        <fullName evidence="2">Uncharacterized protein</fullName>
    </submittedName>
</protein>